<keyword evidence="13" id="KW-1185">Reference proteome</keyword>
<evidence type="ECO:0000256" key="7">
    <source>
        <dbReference type="ARBA" id="ARBA00022786"/>
    </source>
</evidence>
<accession>A0A6P5WJE0</accession>
<keyword evidence="9 10" id="KW-0472">Membrane</keyword>
<dbReference type="RefSeq" id="XP_022715877.1">
    <property type="nucleotide sequence ID" value="XM_022860142.1"/>
</dbReference>
<evidence type="ECO:0000256" key="1">
    <source>
        <dbReference type="ARBA" id="ARBA00000900"/>
    </source>
</evidence>
<sequence length="978" mass="110187">MKPPKPPLSPPLFYPKSLSTTHNFPPSPGLFFFTFFFLLQIPKTTSLIPSQTPPDYSKHCNDVVPESPVEPTAFFSSPTSANPLDFKIGYFTGGDSIFFQSNPATSDMPKSAAFYAQFSHNTLYDNKTQIYKIQGKLGLQIPRSFSVSYSNDGHLNPRRGLRRKFRIRGPRIPVIGRGMPSFSLSGYWSESTRRLCMVGSGISNGNAGKFKTFNVVLKLNYSTNFNVFGSLISGVLESLDFEHRSSYFEPVSLLGVRRNVGNYQFSLVENGKGSSCLSGVEGEGENLAISEANGGVCSVIVERTMKFELDYGKDCDKVGCSFVIKDVNYSPSFMFFRKIKCVDEGKMQILLGFSNYSRIRTSFPFDPNTTLIGEGAWDEKKNRVCGVACRVLNFRNSLTRASVGDCSIKFSLRYPKVLSLRNRDSLVGKIWSDKSEDDPSYFEKVKFRSVWEVSPGLKGVPGLKYEYTEVDGARRSCANKNIAKHKGKTYPDGNSMGMSFEMSVIDGKGESAWGNVNPLFVGDQPYGLLPVSTESAVHLNNNESRLLNISYEISYTYHSSNAPSLSREVEISAEGIYNRHYGILCMVGCKHVRNYNQNLIKDDSLDCDIVVTVQFSPINSAEKYRVKGTIESTRTKSDPLYFGPISLSSKSFYTEQAKESIWRMDLEITMVLISNTLACVFVGLQLFYVKKHPEVLPFISVLMLIVLTLGYMIPLLLNFEAMFVTNHNQQNAFLESGGWLEVNEIIVRAVTMVAFLLQFRLLQLTWSGRQGDESQKGLWDAEKKVLYISLPLYVSGGLIAWFVHQWKNSHHSPFLQPHQKGLQMIPVQQHFYQLRSFWSDLKSYGGLVLDGFLLPQVVFNILSISNEKALATSFYIGSTLVRLLPHAYDLYRAHSSSGYLDLSYIYANHKMDFYSTAWDIIIPCAGMLFAIVIFLQQRFGGQFILPKRFRKDAVYEKVCVDNSEELQGESVQKNFYSL</sequence>
<evidence type="ECO:0000259" key="12">
    <source>
        <dbReference type="Pfam" id="PF25333"/>
    </source>
</evidence>
<gene>
    <name evidence="14" type="primary">LOC111275048</name>
</gene>
<evidence type="ECO:0000256" key="10">
    <source>
        <dbReference type="SAM" id="Phobius"/>
    </source>
</evidence>
<dbReference type="Proteomes" id="UP000515121">
    <property type="component" value="Unplaced"/>
</dbReference>
<dbReference type="KEGG" id="dzi:111275048"/>
<feature type="transmembrane region" description="Helical" evidence="10">
    <location>
        <begin position="916"/>
        <end position="935"/>
    </location>
</feature>
<dbReference type="Pfam" id="PF25333">
    <property type="entry name" value="DUF2921_N"/>
    <property type="match status" value="3"/>
</dbReference>
<feature type="transmembrane region" description="Helical" evidence="10">
    <location>
        <begin position="695"/>
        <end position="717"/>
    </location>
</feature>
<name>A0A6P5WJE0_DURZI</name>
<evidence type="ECO:0000256" key="3">
    <source>
        <dbReference type="ARBA" id="ARBA00004906"/>
    </source>
</evidence>
<feature type="domain" description="DUF2921" evidence="12">
    <location>
        <begin position="480"/>
        <end position="646"/>
    </location>
</feature>
<keyword evidence="5" id="KW-0808">Transferase</keyword>
<feature type="transmembrane region" description="Helical" evidence="10">
    <location>
        <begin position="745"/>
        <end position="764"/>
    </location>
</feature>
<keyword evidence="8 10" id="KW-1133">Transmembrane helix</keyword>
<evidence type="ECO:0000256" key="4">
    <source>
        <dbReference type="ARBA" id="ARBA00012483"/>
    </source>
</evidence>
<evidence type="ECO:0000259" key="11">
    <source>
        <dbReference type="Pfam" id="PF11145"/>
    </source>
</evidence>
<comment type="pathway">
    <text evidence="3">Protein modification; protein ubiquitination.</text>
</comment>
<dbReference type="GeneID" id="111275048"/>
<evidence type="ECO:0000313" key="14">
    <source>
        <dbReference type="RefSeq" id="XP_022715877.1"/>
    </source>
</evidence>
<dbReference type="PANTHER" id="PTHR33389">
    <property type="entry name" value="FAMILY PROTEIN, PUTATIVE (DUF2921)-RELATED"/>
    <property type="match status" value="1"/>
</dbReference>
<dbReference type="Pfam" id="PF11145">
    <property type="entry name" value="DUF2921"/>
    <property type="match status" value="1"/>
</dbReference>
<comment type="catalytic activity">
    <reaction evidence="1">
        <text>S-ubiquitinyl-[E2 ubiquitin-conjugating enzyme]-L-cysteine + [acceptor protein]-L-lysine = [E2 ubiquitin-conjugating enzyme]-L-cysteine + N(6)-ubiquitinyl-[acceptor protein]-L-lysine.</text>
        <dbReference type="EC" id="2.3.2.27"/>
    </reaction>
</comment>
<feature type="transmembrane region" description="Helical" evidence="10">
    <location>
        <begin position="785"/>
        <end position="804"/>
    </location>
</feature>
<evidence type="ECO:0000256" key="8">
    <source>
        <dbReference type="ARBA" id="ARBA00022989"/>
    </source>
</evidence>
<dbReference type="PANTHER" id="PTHR33389:SF22">
    <property type="entry name" value="FAMILY PROTEIN, PUTATIVE (DUF2921)-RELATED"/>
    <property type="match status" value="1"/>
</dbReference>
<dbReference type="OrthoDB" id="607498at2759"/>
<dbReference type="GO" id="GO:0012505">
    <property type="term" value="C:endomembrane system"/>
    <property type="evidence" value="ECO:0007669"/>
    <property type="project" value="UniProtKB-SubCell"/>
</dbReference>
<keyword evidence="6 10" id="KW-0812">Transmembrane</keyword>
<feature type="domain" description="SWEET-like" evidence="11">
    <location>
        <begin position="656"/>
        <end position="949"/>
    </location>
</feature>
<feature type="domain" description="DUF2921" evidence="12">
    <location>
        <begin position="311"/>
        <end position="445"/>
    </location>
</feature>
<keyword evidence="7" id="KW-0833">Ubl conjugation pathway</keyword>
<feature type="domain" description="DUF2921" evidence="12">
    <location>
        <begin position="56"/>
        <end position="252"/>
    </location>
</feature>
<dbReference type="GO" id="GO:0061630">
    <property type="term" value="F:ubiquitin protein ligase activity"/>
    <property type="evidence" value="ECO:0007669"/>
    <property type="project" value="UniProtKB-EC"/>
</dbReference>
<dbReference type="EC" id="2.3.2.27" evidence="4"/>
<feature type="transmembrane region" description="Helical" evidence="10">
    <location>
        <begin position="668"/>
        <end position="688"/>
    </location>
</feature>
<evidence type="ECO:0000256" key="6">
    <source>
        <dbReference type="ARBA" id="ARBA00022692"/>
    </source>
</evidence>
<comment type="subcellular location">
    <subcellularLocation>
        <location evidence="2">Endomembrane system</location>
        <topology evidence="2">Multi-pass membrane protein</topology>
    </subcellularLocation>
</comment>
<evidence type="ECO:0000313" key="13">
    <source>
        <dbReference type="Proteomes" id="UP000515121"/>
    </source>
</evidence>
<dbReference type="InterPro" id="IPR021319">
    <property type="entry name" value="DUF2921"/>
</dbReference>
<organism evidence="13 14">
    <name type="scientific">Durio zibethinus</name>
    <name type="common">Durian</name>
    <dbReference type="NCBI Taxonomy" id="66656"/>
    <lineage>
        <taxon>Eukaryota</taxon>
        <taxon>Viridiplantae</taxon>
        <taxon>Streptophyta</taxon>
        <taxon>Embryophyta</taxon>
        <taxon>Tracheophyta</taxon>
        <taxon>Spermatophyta</taxon>
        <taxon>Magnoliopsida</taxon>
        <taxon>eudicotyledons</taxon>
        <taxon>Gunneridae</taxon>
        <taxon>Pentapetalae</taxon>
        <taxon>rosids</taxon>
        <taxon>malvids</taxon>
        <taxon>Malvales</taxon>
        <taxon>Malvaceae</taxon>
        <taxon>Helicteroideae</taxon>
        <taxon>Durio</taxon>
    </lineage>
</organism>
<dbReference type="AlphaFoldDB" id="A0A6P5WJE0"/>
<proteinExistence type="predicted"/>
<evidence type="ECO:0000256" key="5">
    <source>
        <dbReference type="ARBA" id="ARBA00022679"/>
    </source>
</evidence>
<evidence type="ECO:0000256" key="2">
    <source>
        <dbReference type="ARBA" id="ARBA00004127"/>
    </source>
</evidence>
<protein>
    <recommendedName>
        <fullName evidence="4">RING-type E3 ubiquitin transferase</fullName>
        <ecNumber evidence="4">2.3.2.27</ecNumber>
    </recommendedName>
</protein>
<evidence type="ECO:0000256" key="9">
    <source>
        <dbReference type="ARBA" id="ARBA00023136"/>
    </source>
</evidence>
<reference evidence="14" key="1">
    <citation type="submission" date="2025-08" db="UniProtKB">
        <authorList>
            <consortium name="RefSeq"/>
        </authorList>
    </citation>
    <scope>IDENTIFICATION</scope>
    <source>
        <tissue evidence="14">Fruit stalk</tissue>
    </source>
</reference>
<dbReference type="InterPro" id="IPR057425">
    <property type="entry name" value="DUF2921_N"/>
</dbReference>